<dbReference type="Pfam" id="PF00703">
    <property type="entry name" value="Glyco_hydro_2"/>
    <property type="match status" value="1"/>
</dbReference>
<feature type="domain" description="Glycosyl hydrolases family 2 sugar binding" evidence="16">
    <location>
        <begin position="37"/>
        <end position="222"/>
    </location>
</feature>
<dbReference type="Proteomes" id="UP000515152">
    <property type="component" value="Chromosome 8"/>
</dbReference>
<protein>
    <recommendedName>
        <fullName evidence="6 12">Beta-glucuronidase</fullName>
        <ecNumber evidence="5 12">3.2.1.31</ecNumber>
    </recommendedName>
</protein>
<evidence type="ECO:0000259" key="14">
    <source>
        <dbReference type="Pfam" id="PF00703"/>
    </source>
</evidence>
<evidence type="ECO:0000256" key="2">
    <source>
        <dbReference type="ARBA" id="ARBA00004371"/>
    </source>
</evidence>
<dbReference type="CTD" id="2990"/>
<dbReference type="OrthoDB" id="408532at2759"/>
<evidence type="ECO:0000256" key="4">
    <source>
        <dbReference type="ARBA" id="ARBA00011881"/>
    </source>
</evidence>
<reference evidence="18" key="1">
    <citation type="submission" date="2025-08" db="UniProtKB">
        <authorList>
            <consortium name="RefSeq"/>
        </authorList>
    </citation>
    <scope>IDENTIFICATION</scope>
</reference>
<dbReference type="Gene3D" id="2.60.40.10">
    <property type="entry name" value="Immunoglobulins"/>
    <property type="match status" value="1"/>
</dbReference>
<dbReference type="GO" id="GO:0005764">
    <property type="term" value="C:lysosome"/>
    <property type="evidence" value="ECO:0007669"/>
    <property type="project" value="UniProtKB-SubCell"/>
</dbReference>
<comment type="catalytic activity">
    <reaction evidence="12">
        <text>a beta-D-glucuronoside + H2O = D-glucuronate + an alcohol</text>
        <dbReference type="Rhea" id="RHEA:17633"/>
        <dbReference type="ChEBI" id="CHEBI:15377"/>
        <dbReference type="ChEBI" id="CHEBI:30879"/>
        <dbReference type="ChEBI" id="CHEBI:58720"/>
        <dbReference type="ChEBI" id="CHEBI:83411"/>
        <dbReference type="EC" id="3.2.1.31"/>
    </reaction>
</comment>
<dbReference type="InterPro" id="IPR023230">
    <property type="entry name" value="Glyco_hydro_2_CS"/>
</dbReference>
<feature type="domain" description="Glycoside hydrolase family 2 immunoglobulin-like beta-sandwich" evidence="14">
    <location>
        <begin position="224"/>
        <end position="324"/>
    </location>
</feature>
<dbReference type="InterPro" id="IPR013783">
    <property type="entry name" value="Ig-like_fold"/>
</dbReference>
<dbReference type="GO" id="GO:0004566">
    <property type="term" value="F:beta-glucuronidase activity"/>
    <property type="evidence" value="ECO:0007669"/>
    <property type="project" value="UniProtKB-EC"/>
</dbReference>
<dbReference type="SUPFAM" id="SSF49303">
    <property type="entry name" value="beta-Galactosidase/glucuronidase domain"/>
    <property type="match status" value="1"/>
</dbReference>
<organism evidence="17 18">
    <name type="scientific">Clupea harengus</name>
    <name type="common">Atlantic herring</name>
    <dbReference type="NCBI Taxonomy" id="7950"/>
    <lineage>
        <taxon>Eukaryota</taxon>
        <taxon>Metazoa</taxon>
        <taxon>Chordata</taxon>
        <taxon>Craniata</taxon>
        <taxon>Vertebrata</taxon>
        <taxon>Euteleostomi</taxon>
        <taxon>Actinopterygii</taxon>
        <taxon>Neopterygii</taxon>
        <taxon>Teleostei</taxon>
        <taxon>Clupei</taxon>
        <taxon>Clupeiformes</taxon>
        <taxon>Clupeoidei</taxon>
        <taxon>Clupeidae</taxon>
        <taxon>Clupea</taxon>
    </lineage>
</organism>
<dbReference type="InterPro" id="IPR023232">
    <property type="entry name" value="Glyco_hydro_2_AS"/>
</dbReference>
<comment type="similarity">
    <text evidence="3 12">Belongs to the glycosyl hydrolase 2 family.</text>
</comment>
<dbReference type="SUPFAM" id="SSF51445">
    <property type="entry name" value="(Trans)glycosidases"/>
    <property type="match status" value="1"/>
</dbReference>
<dbReference type="GO" id="GO:0005975">
    <property type="term" value="P:carbohydrate metabolic process"/>
    <property type="evidence" value="ECO:0007669"/>
    <property type="project" value="InterPro"/>
</dbReference>
<keyword evidence="11 12" id="KW-0326">Glycosidase</keyword>
<name>A0A6P3VQ53_CLUHA</name>
<feature type="chain" id="PRO_5028334986" description="Beta-glucuronidase" evidence="13">
    <location>
        <begin position="22"/>
        <end position="642"/>
    </location>
</feature>
<keyword evidence="10 12" id="KW-0458">Lysosome</keyword>
<evidence type="ECO:0000256" key="13">
    <source>
        <dbReference type="SAM" id="SignalP"/>
    </source>
</evidence>
<comment type="function">
    <text evidence="1 12">Plays an important role in the degradation of dermatan and keratan sulfates.</text>
</comment>
<evidence type="ECO:0000256" key="12">
    <source>
        <dbReference type="RuleBase" id="RU361154"/>
    </source>
</evidence>
<dbReference type="AlphaFoldDB" id="A0A6P3VQ53"/>
<evidence type="ECO:0000256" key="1">
    <source>
        <dbReference type="ARBA" id="ARBA00003025"/>
    </source>
</evidence>
<dbReference type="InterPro" id="IPR006101">
    <property type="entry name" value="Glyco_hydro_2"/>
</dbReference>
<dbReference type="RefSeq" id="XP_012678266.2">
    <property type="nucleotide sequence ID" value="XM_012822812.3"/>
</dbReference>
<keyword evidence="7 13" id="KW-0732">Signal</keyword>
<dbReference type="Pfam" id="PF02836">
    <property type="entry name" value="Glyco_hydro_2_C"/>
    <property type="match status" value="1"/>
</dbReference>
<feature type="signal peptide" evidence="13">
    <location>
        <begin position="1"/>
        <end position="21"/>
    </location>
</feature>
<dbReference type="PANTHER" id="PTHR10066:SF67">
    <property type="entry name" value="BETA-GLUCURONIDASE"/>
    <property type="match status" value="1"/>
</dbReference>
<evidence type="ECO:0000256" key="9">
    <source>
        <dbReference type="ARBA" id="ARBA00023180"/>
    </source>
</evidence>
<comment type="subcellular location">
    <subcellularLocation>
        <location evidence="2">Lysosome</location>
    </subcellularLocation>
</comment>
<dbReference type="PROSITE" id="PS00719">
    <property type="entry name" value="GLYCOSYL_HYDROL_F2_1"/>
    <property type="match status" value="1"/>
</dbReference>
<dbReference type="PANTHER" id="PTHR10066">
    <property type="entry name" value="BETA-GLUCURONIDASE"/>
    <property type="match status" value="1"/>
</dbReference>
<dbReference type="FunFam" id="2.60.40.10:FF:000628">
    <property type="entry name" value="Beta-glucuronidase"/>
    <property type="match status" value="1"/>
</dbReference>
<dbReference type="InterPro" id="IPR006102">
    <property type="entry name" value="Ig-like_GH2"/>
</dbReference>
<dbReference type="Gene3D" id="2.60.120.260">
    <property type="entry name" value="Galactose-binding domain-like"/>
    <property type="match status" value="1"/>
</dbReference>
<dbReference type="InterPro" id="IPR008979">
    <property type="entry name" value="Galactose-bd-like_sf"/>
</dbReference>
<evidence type="ECO:0000256" key="10">
    <source>
        <dbReference type="ARBA" id="ARBA00023228"/>
    </source>
</evidence>
<evidence type="ECO:0000256" key="11">
    <source>
        <dbReference type="ARBA" id="ARBA00023295"/>
    </source>
</evidence>
<evidence type="ECO:0000259" key="15">
    <source>
        <dbReference type="Pfam" id="PF02836"/>
    </source>
</evidence>
<dbReference type="InterPro" id="IPR017853">
    <property type="entry name" value="GH"/>
</dbReference>
<dbReference type="Pfam" id="PF02837">
    <property type="entry name" value="Glyco_hydro_2_N"/>
    <property type="match status" value="1"/>
</dbReference>
<dbReference type="SUPFAM" id="SSF49785">
    <property type="entry name" value="Galactose-binding domain-like"/>
    <property type="match status" value="1"/>
</dbReference>
<gene>
    <name evidence="18" type="primary">gusb</name>
</gene>
<proteinExistence type="inferred from homology"/>
<dbReference type="EC" id="3.2.1.31" evidence="5 12"/>
<comment type="activity regulation">
    <text evidence="12">Inhibited by L-aspartic acid.</text>
</comment>
<keyword evidence="9" id="KW-0325">Glycoprotein</keyword>
<dbReference type="GO" id="GO:0030246">
    <property type="term" value="F:carbohydrate binding"/>
    <property type="evidence" value="ECO:0007669"/>
    <property type="project" value="TreeGrafter"/>
</dbReference>
<dbReference type="GO" id="GO:0005615">
    <property type="term" value="C:extracellular space"/>
    <property type="evidence" value="ECO:0007669"/>
    <property type="project" value="TreeGrafter"/>
</dbReference>
<dbReference type="Gene3D" id="3.20.20.80">
    <property type="entry name" value="Glycosidases"/>
    <property type="match status" value="1"/>
</dbReference>
<dbReference type="GeneID" id="105896092"/>
<evidence type="ECO:0000259" key="16">
    <source>
        <dbReference type="Pfam" id="PF02837"/>
    </source>
</evidence>
<evidence type="ECO:0000256" key="8">
    <source>
        <dbReference type="ARBA" id="ARBA00022801"/>
    </source>
</evidence>
<evidence type="ECO:0000256" key="6">
    <source>
        <dbReference type="ARBA" id="ARBA00016205"/>
    </source>
</evidence>
<dbReference type="GO" id="GO:0019391">
    <property type="term" value="P:glucuronoside catabolic process"/>
    <property type="evidence" value="ECO:0007669"/>
    <property type="project" value="TreeGrafter"/>
</dbReference>
<evidence type="ECO:0000313" key="17">
    <source>
        <dbReference type="Proteomes" id="UP000515152"/>
    </source>
</evidence>
<accession>A0A6P3VQ53</accession>
<keyword evidence="17" id="KW-1185">Reference proteome</keyword>
<dbReference type="PROSITE" id="PS00608">
    <property type="entry name" value="GLYCOSYL_HYDROL_F2_2"/>
    <property type="match status" value="1"/>
</dbReference>
<evidence type="ECO:0000313" key="18">
    <source>
        <dbReference type="RefSeq" id="XP_012678266.2"/>
    </source>
</evidence>
<dbReference type="FunFam" id="2.60.120.260:FF:000027">
    <property type="entry name" value="Beta-glucuronidase"/>
    <property type="match status" value="1"/>
</dbReference>
<evidence type="ECO:0000256" key="5">
    <source>
        <dbReference type="ARBA" id="ARBA00012761"/>
    </source>
</evidence>
<dbReference type="InterPro" id="IPR036156">
    <property type="entry name" value="Beta-gal/glucu_dom_sf"/>
</dbReference>
<keyword evidence="8 12" id="KW-0378">Hydrolase</keyword>
<dbReference type="NCBIfam" id="NF007538">
    <property type="entry name" value="PRK10150.1"/>
    <property type="match status" value="1"/>
</dbReference>
<dbReference type="PRINTS" id="PR00132">
    <property type="entry name" value="GLHYDRLASE2"/>
</dbReference>
<feature type="domain" description="Glycoside hydrolase family 2 catalytic" evidence="15">
    <location>
        <begin position="326"/>
        <end position="627"/>
    </location>
</feature>
<comment type="subunit">
    <text evidence="4 12">Homotetramer.</text>
</comment>
<sequence length="642" mass="73457">MKRLWLSSFLCMSCFWNVCYPLENGMLFPRESPSREIKDLSGLWTFRADFSKDRNLGFQKSWFQSPLTKTGPVIDMPVPASYNDITQDVKLRDFIGWVWYEREAWIPDSWLQDVGRRIVLRVGSAHYYSVVWVNGVKVTEHEGGHLPFEADIGTVARKSPGTPCRITIAVNNTLDLHTLPPGTIQHMDDPKKYPADYFVQNTNFDFFNYAGIHRPVLLYTTPTVYIDDITVQTTFSDSTGAISYEVSVRGCNSTVVKVSLTDKDGKCVASSSGASGVLKVPNVNLWWPYLMHESPGYMYFMEVQVAESKNGIKGDMYTLPVGIRTVQVTNTQFLINNKPFYFHGVNKHEDSDIRGKGLDWPLIVKDFNLLKWLGANSFRTSHYPYAEEIIQMCDRHGIVVIDECPGVGIKDIRSFDNASLAHHLVVMDELVQRDKNHPSVVMWSVANEPASEMPPAGYYFKSLISHTKSLDVTRPVTFITDSYFARDKGAPYVDVVCVNSYFSWYHDPGHLEVISIQLNTQFENWYGMYQKPIIQSEYGADAVPGLHNDPPMMFTEEYQKTVLQNYHSVFDEKRKKYVIGELIWNFADFMTAQTITRVVGNKKGVFTRQRQPKASAYILRDRYWKIANETGILPVWARYPCS</sequence>
<evidence type="ECO:0000256" key="7">
    <source>
        <dbReference type="ARBA" id="ARBA00022729"/>
    </source>
</evidence>
<evidence type="ECO:0000256" key="3">
    <source>
        <dbReference type="ARBA" id="ARBA00007401"/>
    </source>
</evidence>
<dbReference type="KEGG" id="char:105896092"/>
<dbReference type="InterPro" id="IPR006103">
    <property type="entry name" value="Glyco_hydro_2_cat"/>
</dbReference>
<dbReference type="FunFam" id="3.20.20.80:FF:000029">
    <property type="entry name" value="Beta-glucuronidase"/>
    <property type="match status" value="1"/>
</dbReference>
<dbReference type="InterPro" id="IPR006104">
    <property type="entry name" value="Glyco_hydro_2_N"/>
</dbReference>